<dbReference type="InterPro" id="IPR036291">
    <property type="entry name" value="NAD(P)-bd_dom_sf"/>
</dbReference>
<accession>A0A5B9EK35</accession>
<evidence type="ECO:0000259" key="3">
    <source>
        <dbReference type="Pfam" id="PF22725"/>
    </source>
</evidence>
<dbReference type="SUPFAM" id="SSF55347">
    <property type="entry name" value="Glyceraldehyde-3-phosphate dehydrogenase-like, C-terminal domain"/>
    <property type="match status" value="1"/>
</dbReference>
<dbReference type="AlphaFoldDB" id="A0A5B9EK35"/>
<proteinExistence type="predicted"/>
<dbReference type="PANTHER" id="PTHR43818">
    <property type="entry name" value="BCDNA.GH03377"/>
    <property type="match status" value="1"/>
</dbReference>
<dbReference type="PANTHER" id="PTHR43818:SF11">
    <property type="entry name" value="BCDNA.GH03377"/>
    <property type="match status" value="1"/>
</dbReference>
<organism evidence="4 5">
    <name type="scientific">Terriglobus albidus</name>
    <dbReference type="NCBI Taxonomy" id="1592106"/>
    <lineage>
        <taxon>Bacteria</taxon>
        <taxon>Pseudomonadati</taxon>
        <taxon>Acidobacteriota</taxon>
        <taxon>Terriglobia</taxon>
        <taxon>Terriglobales</taxon>
        <taxon>Acidobacteriaceae</taxon>
        <taxon>Terriglobus</taxon>
    </lineage>
</organism>
<dbReference type="GO" id="GO:0016491">
    <property type="term" value="F:oxidoreductase activity"/>
    <property type="evidence" value="ECO:0007669"/>
    <property type="project" value="UniProtKB-KW"/>
</dbReference>
<dbReference type="Pfam" id="PF22725">
    <property type="entry name" value="GFO_IDH_MocA_C3"/>
    <property type="match status" value="1"/>
</dbReference>
<dbReference type="Pfam" id="PF01408">
    <property type="entry name" value="GFO_IDH_MocA"/>
    <property type="match status" value="1"/>
</dbReference>
<evidence type="ECO:0000256" key="1">
    <source>
        <dbReference type="ARBA" id="ARBA00023002"/>
    </source>
</evidence>
<sequence length="391" mass="42323">MGLVGPGFIAPHHIDAVRRLGDVDVVAIAGSNAGSARKKADLLHIETSYGDYRELIARPDIDVIHNTTPNHLHFPVSLAALEAGKHVISDKPLAMTSNEASTLRAAADAAGVVNAVTFNYRGNPLVQQARLMVEQDKLGRVFFVHGQYLQDWMADDHVYSWRSDPSKGGVSSALADIGSHWCDLAQHVSGARIIEVLADMTTVVKTRYTGGASAEAFSQNQTGERHPVTVNGEDLASVLVRFDNGARGCFTVAQVLPGHKNGLQLEVNGRSSSLRWLQEEQNELWIGHYNRPNEILKKDPSLMLPGAAGYASLPGGHQEGWPDAFRNIIADIYQWIRTGERPATVCTFADAEYLSHVLDAMLASHEAGSVWKQVQLPAVAGETNTASLAAQ</sequence>
<keyword evidence="5" id="KW-1185">Reference proteome</keyword>
<feature type="domain" description="Gfo/Idh/MocA-like oxidoreductase N-terminal" evidence="2">
    <location>
        <begin position="2"/>
        <end position="117"/>
    </location>
</feature>
<evidence type="ECO:0000259" key="2">
    <source>
        <dbReference type="Pfam" id="PF01408"/>
    </source>
</evidence>
<evidence type="ECO:0000313" key="5">
    <source>
        <dbReference type="Proteomes" id="UP000321820"/>
    </source>
</evidence>
<dbReference type="InterPro" id="IPR000683">
    <property type="entry name" value="Gfo/Idh/MocA-like_OxRdtase_N"/>
</dbReference>
<dbReference type="Gene3D" id="3.40.50.720">
    <property type="entry name" value="NAD(P)-binding Rossmann-like Domain"/>
    <property type="match status" value="1"/>
</dbReference>
<keyword evidence="1" id="KW-0560">Oxidoreductase</keyword>
<dbReference type="InterPro" id="IPR050463">
    <property type="entry name" value="Gfo/Idh/MocA_oxidrdct_glycsds"/>
</dbReference>
<dbReference type="SUPFAM" id="SSF51735">
    <property type="entry name" value="NAD(P)-binding Rossmann-fold domains"/>
    <property type="match status" value="1"/>
</dbReference>
<name>A0A5B9EK35_9BACT</name>
<dbReference type="Proteomes" id="UP000321820">
    <property type="component" value="Chromosome"/>
</dbReference>
<dbReference type="InterPro" id="IPR055170">
    <property type="entry name" value="GFO_IDH_MocA-like_dom"/>
</dbReference>
<dbReference type="Gene3D" id="3.30.360.10">
    <property type="entry name" value="Dihydrodipicolinate Reductase, domain 2"/>
    <property type="match status" value="1"/>
</dbReference>
<dbReference type="EMBL" id="CP042806">
    <property type="protein sequence ID" value="QEE31280.1"/>
    <property type="molecule type" value="Genomic_DNA"/>
</dbReference>
<gene>
    <name evidence="4" type="ORF">FTW19_10140</name>
</gene>
<dbReference type="GO" id="GO:0000166">
    <property type="term" value="F:nucleotide binding"/>
    <property type="evidence" value="ECO:0007669"/>
    <property type="project" value="InterPro"/>
</dbReference>
<feature type="domain" description="GFO/IDH/MocA-like oxidoreductase" evidence="3">
    <location>
        <begin position="126"/>
        <end position="274"/>
    </location>
</feature>
<protein>
    <submittedName>
        <fullName evidence="4">Gfo/Idh/MocA family oxidoreductase</fullName>
    </submittedName>
</protein>
<dbReference type="OrthoDB" id="9815825at2"/>
<evidence type="ECO:0000313" key="4">
    <source>
        <dbReference type="EMBL" id="QEE31280.1"/>
    </source>
</evidence>
<reference evidence="4 5" key="1">
    <citation type="submission" date="2019-08" db="EMBL/GenBank/DDBJ databases">
        <title>Complete genome sequence of Terriglobus albidus strain ORNL.</title>
        <authorList>
            <person name="Podar M."/>
        </authorList>
    </citation>
    <scope>NUCLEOTIDE SEQUENCE [LARGE SCALE GENOMIC DNA]</scope>
    <source>
        <strain evidence="4 5">ORNL</strain>
    </source>
</reference>
<dbReference type="KEGG" id="talb:FTW19_10140"/>